<evidence type="ECO:0000256" key="1">
    <source>
        <dbReference type="ARBA" id="ARBA00004123"/>
    </source>
</evidence>
<dbReference type="EMBL" id="JARBDR010000917">
    <property type="protein sequence ID" value="KAJ8302410.1"/>
    <property type="molecule type" value="Genomic_DNA"/>
</dbReference>
<evidence type="ECO:0000313" key="8">
    <source>
        <dbReference type="EMBL" id="KAJ8302410.1"/>
    </source>
</evidence>
<evidence type="ECO:0000256" key="6">
    <source>
        <dbReference type="SAM" id="MobiDB-lite"/>
    </source>
</evidence>
<feature type="compositionally biased region" description="Polar residues" evidence="6">
    <location>
        <begin position="361"/>
        <end position="393"/>
    </location>
</feature>
<dbReference type="SUPFAM" id="SSF47113">
    <property type="entry name" value="Histone-fold"/>
    <property type="match status" value="1"/>
</dbReference>
<keyword evidence="4" id="KW-0158">Chromosome</keyword>
<comment type="similarity">
    <text evidence="3">Belongs to the CENP-T/CNN1 family.</text>
</comment>
<comment type="subcellular location">
    <subcellularLocation>
        <location evidence="2">Chromosome</location>
    </subcellularLocation>
    <subcellularLocation>
        <location evidence="1">Nucleus</location>
    </subcellularLocation>
</comment>
<dbReference type="PANTHER" id="PTHR46904:SF1">
    <property type="entry name" value="CENTROMERE PROTEIN T"/>
    <property type="match status" value="1"/>
</dbReference>
<accession>A0ABQ9EFX4</accession>
<feature type="compositionally biased region" description="Low complexity" evidence="6">
    <location>
        <begin position="304"/>
        <end position="336"/>
    </location>
</feature>
<dbReference type="Gene3D" id="1.10.20.10">
    <property type="entry name" value="Histone, subunit A"/>
    <property type="match status" value="1"/>
</dbReference>
<feature type="region of interest" description="Disordered" evidence="6">
    <location>
        <begin position="361"/>
        <end position="542"/>
    </location>
</feature>
<evidence type="ECO:0000256" key="4">
    <source>
        <dbReference type="ARBA" id="ARBA00022454"/>
    </source>
</evidence>
<feature type="compositionally biased region" description="Acidic residues" evidence="6">
    <location>
        <begin position="282"/>
        <end position="296"/>
    </location>
</feature>
<dbReference type="PANTHER" id="PTHR46904">
    <property type="entry name" value="CENTROMERE PROTEIN T"/>
    <property type="match status" value="1"/>
</dbReference>
<feature type="domain" description="CENP-T/Histone H4 histone fold" evidence="7">
    <location>
        <begin position="544"/>
        <end position="609"/>
    </location>
</feature>
<feature type="compositionally biased region" description="Polar residues" evidence="6">
    <location>
        <begin position="247"/>
        <end position="258"/>
    </location>
</feature>
<feature type="region of interest" description="Disordered" evidence="6">
    <location>
        <begin position="230"/>
        <end position="348"/>
    </location>
</feature>
<sequence length="618" mass="69537">MADEETPRTLIQGLLRTADTNQGIILQRKRKSLARTPKALPSRNRANQSYPGYSSSSKKQKLAQQELVTPRHLIESYVAGTKTSDAAYKRIEKRRSSLGLVKTFDPIADNFTPRTNIAGFLEQALEETPIERELKRRSSHLPAIPAYKSIHLSHDFSSNVDYEHEVSVNSARRRSIRRSLANKTTLQQFKKGVQQGNAESPNDNIVRQIPDIPFNKSIHIEFSDIEADELDINTPSQRPVRKRTKNRTNFEQFSQGLSQKGRDSYKEKSSKDYRQEGKDDNDVNDGDNSPDDDEEKDGVMADLSGNESSGESGVSGVSPRKSSNRSLQLSRLSQNNASTTVPGNDYSPVIANQSVTKALRKSLQNSANRKLSESINLQETLSPPKSSRLSQSRDSPHVMKKSIRRSIMGQSPNVMEQSSISRRRSLSRQSSNTTEKSAKSPRQSLSEISPQLKGKSRRSALEAEEVVHNSEDEEDEDATELDSTDDKYKLITPYLQPRGNRPSLQLSEHRSPLRESSINRPAPAAKIKKVPSKSHNSRQNKGDNSEWFWKQIATDLESYALHAGRKIIDETDVELLMKRQRFVTDKQPLNVLVEKHLPLELRQEIIPMATSGNKVVPL</sequence>
<dbReference type="InterPro" id="IPR009072">
    <property type="entry name" value="Histone-fold"/>
</dbReference>
<organism evidence="8 9">
    <name type="scientific">Tegillarca granosa</name>
    <name type="common">Malaysian cockle</name>
    <name type="synonym">Anadara granosa</name>
    <dbReference type="NCBI Taxonomy" id="220873"/>
    <lineage>
        <taxon>Eukaryota</taxon>
        <taxon>Metazoa</taxon>
        <taxon>Spiralia</taxon>
        <taxon>Lophotrochozoa</taxon>
        <taxon>Mollusca</taxon>
        <taxon>Bivalvia</taxon>
        <taxon>Autobranchia</taxon>
        <taxon>Pteriomorphia</taxon>
        <taxon>Arcoida</taxon>
        <taxon>Arcoidea</taxon>
        <taxon>Arcidae</taxon>
        <taxon>Tegillarca</taxon>
    </lineage>
</organism>
<dbReference type="Proteomes" id="UP001217089">
    <property type="component" value="Unassembled WGS sequence"/>
</dbReference>
<gene>
    <name evidence="8" type="ORF">KUTeg_018806</name>
</gene>
<evidence type="ECO:0000256" key="3">
    <source>
        <dbReference type="ARBA" id="ARBA00010137"/>
    </source>
</evidence>
<keyword evidence="9" id="KW-1185">Reference proteome</keyword>
<dbReference type="InterPro" id="IPR028255">
    <property type="entry name" value="CENP-T"/>
</dbReference>
<feature type="compositionally biased region" description="Basic and acidic residues" evidence="6">
    <location>
        <begin position="260"/>
        <end position="281"/>
    </location>
</feature>
<feature type="compositionally biased region" description="Basic residues" evidence="6">
    <location>
        <begin position="526"/>
        <end position="538"/>
    </location>
</feature>
<dbReference type="Pfam" id="PF15511">
    <property type="entry name" value="CENP-T_C"/>
    <property type="match status" value="1"/>
</dbReference>
<dbReference type="InterPro" id="IPR035425">
    <property type="entry name" value="CENP-T/H4_C"/>
</dbReference>
<evidence type="ECO:0000259" key="7">
    <source>
        <dbReference type="Pfam" id="PF15511"/>
    </source>
</evidence>
<dbReference type="CDD" id="cd22920">
    <property type="entry name" value="HFD_CENP-T"/>
    <property type="match status" value="1"/>
</dbReference>
<protein>
    <recommendedName>
        <fullName evidence="7">CENP-T/Histone H4 histone fold domain-containing protein</fullName>
    </recommendedName>
</protein>
<feature type="region of interest" description="Disordered" evidence="6">
    <location>
        <begin position="28"/>
        <end position="62"/>
    </location>
</feature>
<feature type="compositionally biased region" description="Acidic residues" evidence="6">
    <location>
        <begin position="471"/>
        <end position="483"/>
    </location>
</feature>
<reference evidence="8 9" key="1">
    <citation type="submission" date="2022-12" db="EMBL/GenBank/DDBJ databases">
        <title>Chromosome-level genome of Tegillarca granosa.</title>
        <authorList>
            <person name="Kim J."/>
        </authorList>
    </citation>
    <scope>NUCLEOTIDE SEQUENCE [LARGE SCALE GENOMIC DNA]</scope>
    <source>
        <strain evidence="8">Teg-2019</strain>
        <tissue evidence="8">Adductor muscle</tissue>
    </source>
</reference>
<feature type="compositionally biased region" description="Polar residues" evidence="6">
    <location>
        <begin position="432"/>
        <end position="449"/>
    </location>
</feature>
<name>A0ABQ9EFX4_TEGGR</name>
<proteinExistence type="inferred from homology"/>
<keyword evidence="5" id="KW-0539">Nucleus</keyword>
<comment type="caution">
    <text evidence="8">The sequence shown here is derived from an EMBL/GenBank/DDBJ whole genome shotgun (WGS) entry which is preliminary data.</text>
</comment>
<feature type="compositionally biased region" description="Polar residues" evidence="6">
    <location>
        <begin position="408"/>
        <end position="417"/>
    </location>
</feature>
<evidence type="ECO:0000256" key="2">
    <source>
        <dbReference type="ARBA" id="ARBA00004286"/>
    </source>
</evidence>
<evidence type="ECO:0000256" key="5">
    <source>
        <dbReference type="ARBA" id="ARBA00023242"/>
    </source>
</evidence>
<feature type="compositionally biased region" description="Basic and acidic residues" evidence="6">
    <location>
        <begin position="459"/>
        <end position="470"/>
    </location>
</feature>
<evidence type="ECO:0000313" key="9">
    <source>
        <dbReference type="Proteomes" id="UP001217089"/>
    </source>
</evidence>
<feature type="compositionally biased region" description="Polar residues" evidence="6">
    <location>
        <begin position="44"/>
        <end position="53"/>
    </location>
</feature>